<accession>A0AAE1ZAD6</accession>
<evidence type="ECO:0000256" key="5">
    <source>
        <dbReference type="ARBA" id="ARBA00022448"/>
    </source>
</evidence>
<protein>
    <recommendedName>
        <fullName evidence="3">ferroxidase</fullName>
        <ecNumber evidence="3">1.16.3.1</ecNumber>
    </recommendedName>
</protein>
<reference evidence="13" key="2">
    <citation type="journal article" date="2023" name="Infect Dis Poverty">
        <title>Chromosome-scale genome of the human blood fluke Schistosoma mekongi and its implications for public health.</title>
        <authorList>
            <person name="Zhou M."/>
            <person name="Xu L."/>
            <person name="Xu D."/>
            <person name="Chen W."/>
            <person name="Khan J."/>
            <person name="Hu Y."/>
            <person name="Huang H."/>
            <person name="Wei H."/>
            <person name="Zhang Y."/>
            <person name="Chusongsang P."/>
            <person name="Tanasarnprasert K."/>
            <person name="Hu X."/>
            <person name="Limpanont Y."/>
            <person name="Lv Z."/>
        </authorList>
    </citation>
    <scope>NUCLEOTIDE SEQUENCE</scope>
    <source>
        <strain evidence="13">LV_2022a</strain>
    </source>
</reference>
<dbReference type="PROSITE" id="PS50810">
    <property type="entry name" value="FRATAXIN_2"/>
    <property type="match status" value="1"/>
</dbReference>
<dbReference type="InterPro" id="IPR036524">
    <property type="entry name" value="Frataxin/CyaY_sf"/>
</dbReference>
<dbReference type="SMART" id="SM01219">
    <property type="entry name" value="Frataxin_Cyay"/>
    <property type="match status" value="1"/>
</dbReference>
<keyword evidence="9" id="KW-0408">Iron</keyword>
<evidence type="ECO:0000256" key="8">
    <source>
        <dbReference type="ARBA" id="ARBA00023002"/>
    </source>
</evidence>
<dbReference type="SUPFAM" id="SSF55387">
    <property type="entry name" value="Frataxin/Nqo15-like"/>
    <property type="match status" value="1"/>
</dbReference>
<keyword evidence="11" id="KW-0496">Mitochondrion</keyword>
<dbReference type="PANTHER" id="PTHR16821:SF2">
    <property type="entry name" value="FRATAXIN, MITOCHONDRIAL"/>
    <property type="match status" value="1"/>
</dbReference>
<evidence type="ECO:0000313" key="13">
    <source>
        <dbReference type="EMBL" id="KAK4470601.1"/>
    </source>
</evidence>
<dbReference type="InterPro" id="IPR020895">
    <property type="entry name" value="Frataxin_CS"/>
</dbReference>
<keyword evidence="5" id="KW-0813">Transport</keyword>
<dbReference type="Pfam" id="PF01491">
    <property type="entry name" value="Frataxin_Cyay"/>
    <property type="match status" value="1"/>
</dbReference>
<evidence type="ECO:0000256" key="9">
    <source>
        <dbReference type="ARBA" id="ARBA00023004"/>
    </source>
</evidence>
<keyword evidence="8" id="KW-0560">Oxidoreductase</keyword>
<reference evidence="13" key="1">
    <citation type="submission" date="2022-04" db="EMBL/GenBank/DDBJ databases">
        <authorList>
            <person name="Xu L."/>
            <person name="Lv Z."/>
        </authorList>
    </citation>
    <scope>NUCLEOTIDE SEQUENCE</scope>
    <source>
        <strain evidence="13">LV_2022a</strain>
    </source>
</reference>
<evidence type="ECO:0000313" key="14">
    <source>
        <dbReference type="Proteomes" id="UP001292079"/>
    </source>
</evidence>
<dbReference type="GO" id="GO:0016226">
    <property type="term" value="P:iron-sulfur cluster assembly"/>
    <property type="evidence" value="ECO:0007669"/>
    <property type="project" value="InterPro"/>
</dbReference>
<dbReference type="InterPro" id="IPR017789">
    <property type="entry name" value="Frataxin"/>
</dbReference>
<dbReference type="GO" id="GO:0005739">
    <property type="term" value="C:mitochondrion"/>
    <property type="evidence" value="ECO:0007669"/>
    <property type="project" value="UniProtKB-SubCell"/>
</dbReference>
<evidence type="ECO:0000256" key="12">
    <source>
        <dbReference type="ARBA" id="ARBA00047990"/>
    </source>
</evidence>
<dbReference type="GO" id="GO:0006879">
    <property type="term" value="P:intracellular iron ion homeostasis"/>
    <property type="evidence" value="ECO:0007669"/>
    <property type="project" value="UniProtKB-KW"/>
</dbReference>
<dbReference type="PROSITE" id="PS01344">
    <property type="entry name" value="FRATAXIN_1"/>
    <property type="match status" value="1"/>
</dbReference>
<evidence type="ECO:0000256" key="6">
    <source>
        <dbReference type="ARBA" id="ARBA00022496"/>
    </source>
</evidence>
<dbReference type="NCBIfam" id="TIGR03421">
    <property type="entry name" value="FeS_CyaY"/>
    <property type="match status" value="1"/>
</dbReference>
<dbReference type="GO" id="GO:0008199">
    <property type="term" value="F:ferric iron binding"/>
    <property type="evidence" value="ECO:0007669"/>
    <property type="project" value="InterPro"/>
</dbReference>
<dbReference type="PANTHER" id="PTHR16821">
    <property type="entry name" value="FRATAXIN"/>
    <property type="match status" value="1"/>
</dbReference>
<dbReference type="InterPro" id="IPR002908">
    <property type="entry name" value="Frataxin/CyaY"/>
</dbReference>
<keyword evidence="14" id="KW-1185">Reference proteome</keyword>
<evidence type="ECO:0000256" key="7">
    <source>
        <dbReference type="ARBA" id="ARBA00022946"/>
    </source>
</evidence>
<comment type="subcellular location">
    <subcellularLocation>
        <location evidence="1">Mitochondrion</location>
    </subcellularLocation>
</comment>
<dbReference type="GO" id="GO:0008198">
    <property type="term" value="F:ferrous iron binding"/>
    <property type="evidence" value="ECO:0007669"/>
    <property type="project" value="TreeGrafter"/>
</dbReference>
<comment type="similarity">
    <text evidence="2">Belongs to the frataxin family.</text>
</comment>
<sequence length="163" mass="18692">MMRYNIPSHLLRKYGSLLNSLQFPFSLNSFCNNHFSKVGFTKLYCTDSLSSAEYERVSTRTLESLAETFEQLPEQFPLTKEYDVEHAYGVLKVTFGPSIGTYIINRQAPNRQLWLSSPISGPKRYDYIPSVCLWVYKHDGKSLHSLLSEEISTIVGGYVEFQS</sequence>
<dbReference type="GO" id="GO:0034986">
    <property type="term" value="F:iron chaperone activity"/>
    <property type="evidence" value="ECO:0007669"/>
    <property type="project" value="TreeGrafter"/>
</dbReference>
<dbReference type="NCBIfam" id="TIGR03422">
    <property type="entry name" value="mito_frataxin"/>
    <property type="match status" value="1"/>
</dbReference>
<evidence type="ECO:0000256" key="11">
    <source>
        <dbReference type="ARBA" id="ARBA00023128"/>
    </source>
</evidence>
<dbReference type="GO" id="GO:0051537">
    <property type="term" value="F:2 iron, 2 sulfur cluster binding"/>
    <property type="evidence" value="ECO:0007669"/>
    <property type="project" value="TreeGrafter"/>
</dbReference>
<evidence type="ECO:0000256" key="1">
    <source>
        <dbReference type="ARBA" id="ARBA00004173"/>
    </source>
</evidence>
<dbReference type="Proteomes" id="UP001292079">
    <property type="component" value="Unassembled WGS sequence"/>
</dbReference>
<keyword evidence="4" id="KW-0409">Iron storage</keyword>
<evidence type="ECO:0000256" key="10">
    <source>
        <dbReference type="ARBA" id="ARBA00023065"/>
    </source>
</evidence>
<name>A0AAE1ZAD6_SCHME</name>
<keyword evidence="7" id="KW-0809">Transit peptide</keyword>
<evidence type="ECO:0000256" key="2">
    <source>
        <dbReference type="ARBA" id="ARBA00008183"/>
    </source>
</evidence>
<evidence type="ECO:0000256" key="3">
    <source>
        <dbReference type="ARBA" id="ARBA00013107"/>
    </source>
</evidence>
<dbReference type="AlphaFoldDB" id="A0AAE1ZAD6"/>
<dbReference type="EC" id="1.16.3.1" evidence="3"/>
<dbReference type="EMBL" id="JALJAT010000004">
    <property type="protein sequence ID" value="KAK4470601.1"/>
    <property type="molecule type" value="Genomic_DNA"/>
</dbReference>
<proteinExistence type="inferred from homology"/>
<dbReference type="GO" id="GO:0006826">
    <property type="term" value="P:iron ion transport"/>
    <property type="evidence" value="ECO:0007669"/>
    <property type="project" value="UniProtKB-KW"/>
</dbReference>
<keyword evidence="6" id="KW-0410">Iron transport</keyword>
<comment type="caution">
    <text evidence="13">The sequence shown here is derived from an EMBL/GenBank/DDBJ whole genome shotgun (WGS) entry which is preliminary data.</text>
</comment>
<keyword evidence="10" id="KW-0406">Ion transport</keyword>
<dbReference type="Gene3D" id="3.30.920.10">
    <property type="entry name" value="Frataxin/CyaY"/>
    <property type="match status" value="1"/>
</dbReference>
<evidence type="ECO:0000256" key="4">
    <source>
        <dbReference type="ARBA" id="ARBA00022434"/>
    </source>
</evidence>
<gene>
    <name evidence="13" type="ORF">MN116_006139</name>
</gene>
<comment type="catalytic activity">
    <reaction evidence="12">
        <text>4 Fe(2+) + O2 + 4 H(+) = 4 Fe(3+) + 2 H2O</text>
        <dbReference type="Rhea" id="RHEA:11148"/>
        <dbReference type="ChEBI" id="CHEBI:15377"/>
        <dbReference type="ChEBI" id="CHEBI:15378"/>
        <dbReference type="ChEBI" id="CHEBI:15379"/>
        <dbReference type="ChEBI" id="CHEBI:29033"/>
        <dbReference type="ChEBI" id="CHEBI:29034"/>
        <dbReference type="EC" id="1.16.3.1"/>
    </reaction>
</comment>
<organism evidence="13 14">
    <name type="scientific">Schistosoma mekongi</name>
    <name type="common">Parasitic worm</name>
    <dbReference type="NCBI Taxonomy" id="38744"/>
    <lineage>
        <taxon>Eukaryota</taxon>
        <taxon>Metazoa</taxon>
        <taxon>Spiralia</taxon>
        <taxon>Lophotrochozoa</taxon>
        <taxon>Platyhelminthes</taxon>
        <taxon>Trematoda</taxon>
        <taxon>Digenea</taxon>
        <taxon>Strigeidida</taxon>
        <taxon>Schistosomatoidea</taxon>
        <taxon>Schistosomatidae</taxon>
        <taxon>Schistosoma</taxon>
    </lineage>
</organism>
<dbReference type="GO" id="GO:0004322">
    <property type="term" value="F:ferroxidase activity"/>
    <property type="evidence" value="ECO:0007669"/>
    <property type="project" value="UniProtKB-EC"/>
</dbReference>
<dbReference type="PRINTS" id="PR00904">
    <property type="entry name" value="FRATAXIN"/>
</dbReference>